<evidence type="ECO:0000313" key="1">
    <source>
        <dbReference type="EMBL" id="CAA9301782.1"/>
    </source>
</evidence>
<organism evidence="1">
    <name type="scientific">uncultured Leptolyngbya sp</name>
    <dbReference type="NCBI Taxonomy" id="332963"/>
    <lineage>
        <taxon>Bacteria</taxon>
        <taxon>Bacillati</taxon>
        <taxon>Cyanobacteriota</taxon>
        <taxon>Cyanophyceae</taxon>
        <taxon>Leptolyngbyales</taxon>
        <taxon>Leptolyngbyaceae</taxon>
        <taxon>Leptolyngbya group</taxon>
        <taxon>Leptolyngbya</taxon>
        <taxon>environmental samples</taxon>
    </lineage>
</organism>
<dbReference type="AlphaFoldDB" id="A0A6J4KD98"/>
<proteinExistence type="predicted"/>
<reference evidence="1" key="1">
    <citation type="submission" date="2020-02" db="EMBL/GenBank/DDBJ databases">
        <authorList>
            <person name="Meier V. D."/>
        </authorList>
    </citation>
    <scope>NUCLEOTIDE SEQUENCE</scope>
    <source>
        <strain evidence="1">AVDCRST_MAG94</strain>
    </source>
</reference>
<protein>
    <recommendedName>
        <fullName evidence="2">LysR substrate-binding domain-containing protein</fullName>
    </recommendedName>
</protein>
<accession>A0A6J4KD98</accession>
<dbReference type="EMBL" id="CADCTY010000143">
    <property type="protein sequence ID" value="CAA9301782.1"/>
    <property type="molecule type" value="Genomic_DNA"/>
</dbReference>
<sequence>MALGFLVQPLDVSLDGFNYSVVYLENHPKKTLILKFLDWLVEVAGNFDSVAKTC</sequence>
<gene>
    <name evidence="1" type="ORF">AVDCRST_MAG94-401</name>
</gene>
<evidence type="ECO:0008006" key="2">
    <source>
        <dbReference type="Google" id="ProtNLM"/>
    </source>
</evidence>
<name>A0A6J4KD98_9CYAN</name>